<dbReference type="EMBL" id="CP058607">
    <property type="protein sequence ID" value="QLG72472.1"/>
    <property type="molecule type" value="Genomic_DNA"/>
</dbReference>
<evidence type="ECO:0000256" key="1">
    <source>
        <dbReference type="ARBA" id="ARBA00004173"/>
    </source>
</evidence>
<dbReference type="OrthoDB" id="1897642at2759"/>
<keyword evidence="10" id="KW-0406">Ion transport</keyword>
<keyword evidence="5" id="KW-0813">Transport</keyword>
<comment type="similarity">
    <text evidence="2">Belongs to the frataxin family.</text>
</comment>
<dbReference type="KEGG" id="zmk:HG535_0D01800"/>
<dbReference type="InterPro" id="IPR017789">
    <property type="entry name" value="Frataxin"/>
</dbReference>
<evidence type="ECO:0000256" key="11">
    <source>
        <dbReference type="ARBA" id="ARBA00023128"/>
    </source>
</evidence>
<comment type="subcellular location">
    <subcellularLocation>
        <location evidence="1">Mitochondrion</location>
    </subcellularLocation>
</comment>
<dbReference type="GO" id="GO:0034986">
    <property type="term" value="F:iron chaperone activity"/>
    <property type="evidence" value="ECO:0007669"/>
    <property type="project" value="TreeGrafter"/>
</dbReference>
<sequence>MMRRLSIIKNCRGFGTKLLQHNAAPVARRSVRSPALHSYIFVPTIVNCSRSFAVGSTDGHGIPKEILQLSAERYQKESDTLLEALLDKLEALSDRYPDKIPDVEYSQGVMTLEVDEVGTYVINKQPPNKQIWLSSPVSGPNRFDLYQDQWVSLRDDTKLLEILTHEMNDAIPQEQGSISL</sequence>
<dbReference type="GO" id="GO:0051537">
    <property type="term" value="F:2 iron, 2 sulfur cluster binding"/>
    <property type="evidence" value="ECO:0007669"/>
    <property type="project" value="TreeGrafter"/>
</dbReference>
<evidence type="ECO:0000256" key="9">
    <source>
        <dbReference type="ARBA" id="ARBA00023004"/>
    </source>
</evidence>
<dbReference type="PANTHER" id="PTHR16821:SF2">
    <property type="entry name" value="FRATAXIN, MITOCHONDRIAL"/>
    <property type="match status" value="1"/>
</dbReference>
<evidence type="ECO:0000256" key="4">
    <source>
        <dbReference type="ARBA" id="ARBA00022434"/>
    </source>
</evidence>
<keyword evidence="7" id="KW-0809">Transit peptide</keyword>
<dbReference type="GO" id="GO:0005739">
    <property type="term" value="C:mitochondrion"/>
    <property type="evidence" value="ECO:0007669"/>
    <property type="project" value="UniProtKB-SubCell"/>
</dbReference>
<dbReference type="GeneID" id="59236196"/>
<dbReference type="NCBIfam" id="TIGR03421">
    <property type="entry name" value="FeS_CyaY"/>
    <property type="match status" value="1"/>
</dbReference>
<keyword evidence="6" id="KW-0410">Iron transport</keyword>
<dbReference type="GO" id="GO:0008199">
    <property type="term" value="F:ferric iron binding"/>
    <property type="evidence" value="ECO:0007669"/>
    <property type="project" value="InterPro"/>
</dbReference>
<dbReference type="EC" id="1.16.3.1" evidence="3"/>
<gene>
    <name evidence="13" type="ORF">HG535_0D01800</name>
</gene>
<evidence type="ECO:0000256" key="12">
    <source>
        <dbReference type="ARBA" id="ARBA00047990"/>
    </source>
</evidence>
<organism evidence="13 14">
    <name type="scientific">Zygotorulaspora mrakii</name>
    <name type="common">Zygosaccharomyces mrakii</name>
    <dbReference type="NCBI Taxonomy" id="42260"/>
    <lineage>
        <taxon>Eukaryota</taxon>
        <taxon>Fungi</taxon>
        <taxon>Dikarya</taxon>
        <taxon>Ascomycota</taxon>
        <taxon>Saccharomycotina</taxon>
        <taxon>Saccharomycetes</taxon>
        <taxon>Saccharomycetales</taxon>
        <taxon>Saccharomycetaceae</taxon>
        <taxon>Zygotorulaspora</taxon>
    </lineage>
</organism>
<dbReference type="GO" id="GO:0006826">
    <property type="term" value="P:iron ion transport"/>
    <property type="evidence" value="ECO:0007669"/>
    <property type="project" value="UniProtKB-KW"/>
</dbReference>
<dbReference type="GO" id="GO:0016226">
    <property type="term" value="P:iron-sulfur cluster assembly"/>
    <property type="evidence" value="ECO:0007669"/>
    <property type="project" value="InterPro"/>
</dbReference>
<dbReference type="NCBIfam" id="TIGR03422">
    <property type="entry name" value="mito_frataxin"/>
    <property type="match status" value="1"/>
</dbReference>
<dbReference type="InterPro" id="IPR002908">
    <property type="entry name" value="Frataxin/CyaY"/>
</dbReference>
<evidence type="ECO:0000256" key="10">
    <source>
        <dbReference type="ARBA" id="ARBA00023065"/>
    </source>
</evidence>
<keyword evidence="9" id="KW-0408">Iron</keyword>
<keyword evidence="8" id="KW-0560">Oxidoreductase</keyword>
<dbReference type="Pfam" id="PF01491">
    <property type="entry name" value="Frataxin_Cyay"/>
    <property type="match status" value="1"/>
</dbReference>
<dbReference type="PRINTS" id="PR00904">
    <property type="entry name" value="FRATAXIN"/>
</dbReference>
<evidence type="ECO:0000256" key="7">
    <source>
        <dbReference type="ARBA" id="ARBA00022946"/>
    </source>
</evidence>
<name>A0A7H9B407_ZYGMR</name>
<evidence type="ECO:0000256" key="5">
    <source>
        <dbReference type="ARBA" id="ARBA00022448"/>
    </source>
</evidence>
<evidence type="ECO:0000256" key="2">
    <source>
        <dbReference type="ARBA" id="ARBA00008183"/>
    </source>
</evidence>
<evidence type="ECO:0000256" key="3">
    <source>
        <dbReference type="ARBA" id="ARBA00013107"/>
    </source>
</evidence>
<keyword evidence="11" id="KW-0496">Mitochondrion</keyword>
<dbReference type="SUPFAM" id="SSF55387">
    <property type="entry name" value="Frataxin/Nqo15-like"/>
    <property type="match status" value="1"/>
</dbReference>
<dbReference type="Gene3D" id="3.30.920.10">
    <property type="entry name" value="Frataxin/CyaY"/>
    <property type="match status" value="1"/>
</dbReference>
<dbReference type="GO" id="GO:0006879">
    <property type="term" value="P:intracellular iron ion homeostasis"/>
    <property type="evidence" value="ECO:0007669"/>
    <property type="project" value="UniProtKB-KW"/>
</dbReference>
<evidence type="ECO:0000313" key="13">
    <source>
        <dbReference type="EMBL" id="QLG72472.1"/>
    </source>
</evidence>
<dbReference type="SMART" id="SM01219">
    <property type="entry name" value="Frataxin_Cyay"/>
    <property type="match status" value="1"/>
</dbReference>
<dbReference type="InterPro" id="IPR036524">
    <property type="entry name" value="Frataxin/CyaY_sf"/>
</dbReference>
<dbReference type="PROSITE" id="PS01344">
    <property type="entry name" value="FRATAXIN_1"/>
    <property type="match status" value="1"/>
</dbReference>
<dbReference type="GO" id="GO:0004322">
    <property type="term" value="F:ferroxidase activity"/>
    <property type="evidence" value="ECO:0007669"/>
    <property type="project" value="UniProtKB-EC"/>
</dbReference>
<dbReference type="PANTHER" id="PTHR16821">
    <property type="entry name" value="FRATAXIN"/>
    <property type="match status" value="1"/>
</dbReference>
<reference evidence="13 14" key="1">
    <citation type="submission" date="2020-07" db="EMBL/GenBank/DDBJ databases">
        <title>The yeast mating-type switching endonuclease HO is a domesticated member of an unorthodox homing genetic element family.</title>
        <authorList>
            <person name="Coughlan A.Y."/>
            <person name="Lombardi L."/>
            <person name="Braun-Galleani S."/>
            <person name="Martos A.R."/>
            <person name="Galeote V."/>
            <person name="Bigey F."/>
            <person name="Dequin S."/>
            <person name="Byrne K.P."/>
            <person name="Wolfe K.H."/>
        </authorList>
    </citation>
    <scope>NUCLEOTIDE SEQUENCE [LARGE SCALE GENOMIC DNA]</scope>
    <source>
        <strain evidence="13 14">NRRL Y-6702</strain>
    </source>
</reference>
<protein>
    <recommendedName>
        <fullName evidence="3">ferroxidase</fullName>
        <ecNumber evidence="3">1.16.3.1</ecNumber>
    </recommendedName>
</protein>
<dbReference type="RefSeq" id="XP_037144200.1">
    <property type="nucleotide sequence ID" value="XM_037288305.1"/>
</dbReference>
<dbReference type="InterPro" id="IPR020895">
    <property type="entry name" value="Frataxin_CS"/>
</dbReference>
<keyword evidence="4" id="KW-0409">Iron storage</keyword>
<dbReference type="AlphaFoldDB" id="A0A7H9B407"/>
<dbReference type="GO" id="GO:0008198">
    <property type="term" value="F:ferrous iron binding"/>
    <property type="evidence" value="ECO:0007669"/>
    <property type="project" value="TreeGrafter"/>
</dbReference>
<evidence type="ECO:0000313" key="14">
    <source>
        <dbReference type="Proteomes" id="UP000509704"/>
    </source>
</evidence>
<evidence type="ECO:0000256" key="6">
    <source>
        <dbReference type="ARBA" id="ARBA00022496"/>
    </source>
</evidence>
<proteinExistence type="inferred from homology"/>
<keyword evidence="14" id="KW-1185">Reference proteome</keyword>
<dbReference type="Proteomes" id="UP000509704">
    <property type="component" value="Chromosome 4"/>
</dbReference>
<dbReference type="PROSITE" id="PS50810">
    <property type="entry name" value="FRATAXIN_2"/>
    <property type="match status" value="1"/>
</dbReference>
<evidence type="ECO:0000256" key="8">
    <source>
        <dbReference type="ARBA" id="ARBA00023002"/>
    </source>
</evidence>
<accession>A0A7H9B407</accession>
<comment type="catalytic activity">
    <reaction evidence="12">
        <text>4 Fe(2+) + O2 + 4 H(+) = 4 Fe(3+) + 2 H2O</text>
        <dbReference type="Rhea" id="RHEA:11148"/>
        <dbReference type="ChEBI" id="CHEBI:15377"/>
        <dbReference type="ChEBI" id="CHEBI:15378"/>
        <dbReference type="ChEBI" id="CHEBI:15379"/>
        <dbReference type="ChEBI" id="CHEBI:29033"/>
        <dbReference type="ChEBI" id="CHEBI:29034"/>
        <dbReference type="EC" id="1.16.3.1"/>
    </reaction>
</comment>